<accession>A0A0G9JRF0</accession>
<dbReference type="EMBL" id="JAIQ01000164">
    <property type="protein sequence ID" value="KLD96868.1"/>
    <property type="molecule type" value="Genomic_DNA"/>
</dbReference>
<protein>
    <submittedName>
        <fullName evidence="1">Uncharacterized protein</fullName>
    </submittedName>
</protein>
<reference evidence="1 2" key="1">
    <citation type="submission" date="2014-01" db="EMBL/GenBank/DDBJ databases">
        <title>Development of a Comparative Genomic Fingerprinting Assay for High Resolution Genotyping of Arcobacter butzleri.</title>
        <authorList>
            <person name="Webb A.L."/>
            <person name="Inglis G.D."/>
            <person name="Kruczkiewicz P."/>
            <person name="Selinger L.B."/>
            <person name="Taboada E.N."/>
        </authorList>
    </citation>
    <scope>NUCLEOTIDE SEQUENCE [LARGE SCALE GENOMIC DNA]</scope>
    <source>
        <strain evidence="1 2">L348</strain>
    </source>
</reference>
<organism evidence="1 2">
    <name type="scientific">Aliarcobacter butzleri L348</name>
    <dbReference type="NCBI Taxonomy" id="1447256"/>
    <lineage>
        <taxon>Bacteria</taxon>
        <taxon>Pseudomonadati</taxon>
        <taxon>Campylobacterota</taxon>
        <taxon>Epsilonproteobacteria</taxon>
        <taxon>Campylobacterales</taxon>
        <taxon>Arcobacteraceae</taxon>
        <taxon>Aliarcobacter</taxon>
    </lineage>
</organism>
<dbReference type="Proteomes" id="UP000035514">
    <property type="component" value="Unassembled WGS sequence"/>
</dbReference>
<dbReference type="RefSeq" id="WP_046997307.1">
    <property type="nucleotide sequence ID" value="NZ_JAIQ01000164.1"/>
</dbReference>
<dbReference type="AlphaFoldDB" id="A0A0G9JRF0"/>
<gene>
    <name evidence="1" type="ORF">AA20_11410</name>
</gene>
<sequence length="292" mass="35036">MEDNKLLRWIDNIYNGEINEEIVIVNFMYKGQITKINESIFNNLKINKFNTILEKKLHEKNCIYCAELLKYEDIKYLVDSDIKIIFLEYYISDHFINDIKNGIFKNHDYFFIEKINFEETIYNDDLKKFIKKRYQDLPPNLDIRSSIYKFILENYDFKLLKENRILTASFAHMLYRMCYLDYTSTKTQVGINISKILNVKSKSLTPKQFKNYLGKDSDQNLKQARVYDLNINQYVFDTKINILKKLIKLNIDTLDFKKIFEIVELSNIEIKEIKDSEIKSYLKDLKKSNTNL</sequence>
<comment type="caution">
    <text evidence="1">The sequence shown here is derived from an EMBL/GenBank/DDBJ whole genome shotgun (WGS) entry which is preliminary data.</text>
</comment>
<proteinExistence type="predicted"/>
<name>A0A0G9JRF0_9BACT</name>
<dbReference type="PATRIC" id="fig|1447256.3.peg.2237"/>
<evidence type="ECO:0000313" key="1">
    <source>
        <dbReference type="EMBL" id="KLD96868.1"/>
    </source>
</evidence>
<evidence type="ECO:0000313" key="2">
    <source>
        <dbReference type="Proteomes" id="UP000035514"/>
    </source>
</evidence>